<accession>A0A0F9GWZ7</accession>
<gene>
    <name evidence="1" type="ORF">LCGC14_1776190</name>
</gene>
<reference evidence="1" key="1">
    <citation type="journal article" date="2015" name="Nature">
        <title>Complex archaea that bridge the gap between prokaryotes and eukaryotes.</title>
        <authorList>
            <person name="Spang A."/>
            <person name="Saw J.H."/>
            <person name="Jorgensen S.L."/>
            <person name="Zaremba-Niedzwiedzka K."/>
            <person name="Martijn J."/>
            <person name="Lind A.E."/>
            <person name="van Eijk R."/>
            <person name="Schleper C."/>
            <person name="Guy L."/>
            <person name="Ettema T.J."/>
        </authorList>
    </citation>
    <scope>NUCLEOTIDE SEQUENCE</scope>
</reference>
<proteinExistence type="predicted"/>
<evidence type="ECO:0000313" key="1">
    <source>
        <dbReference type="EMBL" id="KKM03259.1"/>
    </source>
</evidence>
<sequence length="83" mass="9554">MLNLGTVRACPSCKQGNVIIRSIITTGPTEVVNWDAEEKSFQWSHTKDDKESFYALDCGHTVSKKLVEEEETPKFVRWYTEED</sequence>
<organism evidence="1">
    <name type="scientific">marine sediment metagenome</name>
    <dbReference type="NCBI Taxonomy" id="412755"/>
    <lineage>
        <taxon>unclassified sequences</taxon>
        <taxon>metagenomes</taxon>
        <taxon>ecological metagenomes</taxon>
    </lineage>
</organism>
<dbReference type="EMBL" id="LAZR01016724">
    <property type="protein sequence ID" value="KKM03259.1"/>
    <property type="molecule type" value="Genomic_DNA"/>
</dbReference>
<name>A0A0F9GWZ7_9ZZZZ</name>
<dbReference type="AlphaFoldDB" id="A0A0F9GWZ7"/>
<protein>
    <submittedName>
        <fullName evidence="1">Uncharacterized protein</fullName>
    </submittedName>
</protein>
<comment type="caution">
    <text evidence="1">The sequence shown here is derived from an EMBL/GenBank/DDBJ whole genome shotgun (WGS) entry which is preliminary data.</text>
</comment>